<feature type="region of interest" description="Disordered" evidence="1">
    <location>
        <begin position="1"/>
        <end position="44"/>
    </location>
</feature>
<reference evidence="2 3" key="1">
    <citation type="submission" date="2024-09" db="EMBL/GenBank/DDBJ databases">
        <authorList>
            <person name="Sun Q."/>
            <person name="Mori K."/>
        </authorList>
    </citation>
    <scope>NUCLEOTIDE SEQUENCE [LARGE SCALE GENOMIC DNA]</scope>
    <source>
        <strain evidence="2 3">NCAIM B.02415</strain>
    </source>
</reference>
<comment type="caution">
    <text evidence="2">The sequence shown here is derived from an EMBL/GenBank/DDBJ whole genome shotgun (WGS) entry which is preliminary data.</text>
</comment>
<evidence type="ECO:0000256" key="1">
    <source>
        <dbReference type="SAM" id="MobiDB-lite"/>
    </source>
</evidence>
<sequence length="44" mass="4801">MSKNKQSTKEKKKPAAEGNSKAPSDYQSGKKDVVKPIITPAKKK</sequence>
<proteinExistence type="predicted"/>
<evidence type="ECO:0000313" key="2">
    <source>
        <dbReference type="EMBL" id="MFC0515510.1"/>
    </source>
</evidence>
<gene>
    <name evidence="2" type="ORF">ACFFGT_14920</name>
</gene>
<accession>A0ABV6L7V0</accession>
<dbReference type="EMBL" id="JBHLTS010000022">
    <property type="protein sequence ID" value="MFC0515510.1"/>
    <property type="molecule type" value="Genomic_DNA"/>
</dbReference>
<organism evidence="2 3">
    <name type="scientific">Mucilaginibacter angelicae</name>
    <dbReference type="NCBI Taxonomy" id="869718"/>
    <lineage>
        <taxon>Bacteria</taxon>
        <taxon>Pseudomonadati</taxon>
        <taxon>Bacteroidota</taxon>
        <taxon>Sphingobacteriia</taxon>
        <taxon>Sphingobacteriales</taxon>
        <taxon>Sphingobacteriaceae</taxon>
        <taxon>Mucilaginibacter</taxon>
    </lineage>
</organism>
<keyword evidence="3" id="KW-1185">Reference proteome</keyword>
<dbReference type="Proteomes" id="UP001589828">
    <property type="component" value="Unassembled WGS sequence"/>
</dbReference>
<name>A0ABV6L7V0_9SPHI</name>
<evidence type="ECO:0000313" key="3">
    <source>
        <dbReference type="Proteomes" id="UP001589828"/>
    </source>
</evidence>
<protein>
    <submittedName>
        <fullName evidence="2">Uncharacterized protein</fullName>
    </submittedName>
</protein>
<dbReference type="RefSeq" id="WP_377023329.1">
    <property type="nucleotide sequence ID" value="NZ_JBHLTS010000022.1"/>
</dbReference>